<dbReference type="EC" id="2.7.7.87" evidence="9"/>
<evidence type="ECO:0000256" key="8">
    <source>
        <dbReference type="ARBA" id="ARBA00048366"/>
    </source>
</evidence>
<keyword evidence="5 9" id="KW-0548">Nucleotidyltransferase</keyword>
<dbReference type="PROSITE" id="PS51163">
    <property type="entry name" value="YRDC"/>
    <property type="match status" value="1"/>
</dbReference>
<dbReference type="EMBL" id="FMYK01000004">
    <property type="protein sequence ID" value="SDC31478.1"/>
    <property type="molecule type" value="Genomic_DNA"/>
</dbReference>
<proteinExistence type="inferred from homology"/>
<evidence type="ECO:0000259" key="10">
    <source>
        <dbReference type="PROSITE" id="PS51163"/>
    </source>
</evidence>
<evidence type="ECO:0000256" key="6">
    <source>
        <dbReference type="ARBA" id="ARBA00022741"/>
    </source>
</evidence>
<keyword evidence="12" id="KW-1185">Reference proteome</keyword>
<keyword evidence="7 9" id="KW-0067">ATP-binding</keyword>
<comment type="function">
    <text evidence="9">Required for the formation of a threonylcarbamoyl group on adenosine at position 37 (t(6)A37) in tRNAs that read codons beginning with adenine. Catalyzes the conversion of L-threonine, HCO(3)(-)/CO(2) and ATP to give threonylcarbamoyl-AMP (TC-AMP) as the acyladenylate intermediate, with the release of diphosphate.</text>
</comment>
<keyword evidence="4 9" id="KW-0819">tRNA processing</keyword>
<dbReference type="Gene3D" id="3.90.870.10">
    <property type="entry name" value="DHBP synthase"/>
    <property type="match status" value="1"/>
</dbReference>
<comment type="subcellular location">
    <subcellularLocation>
        <location evidence="1 9">Cytoplasm</location>
    </subcellularLocation>
</comment>
<dbReference type="Pfam" id="PF01300">
    <property type="entry name" value="Sua5_yciO_yrdC"/>
    <property type="match status" value="1"/>
</dbReference>
<evidence type="ECO:0000256" key="2">
    <source>
        <dbReference type="ARBA" id="ARBA00022490"/>
    </source>
</evidence>
<evidence type="ECO:0000256" key="4">
    <source>
        <dbReference type="ARBA" id="ARBA00022694"/>
    </source>
</evidence>
<protein>
    <recommendedName>
        <fullName evidence="9">Threonylcarbamoyl-AMP synthase</fullName>
        <shortName evidence="9">TC-AMP synthase</shortName>
        <ecNumber evidence="9">2.7.7.87</ecNumber>
    </recommendedName>
    <alternativeName>
        <fullName evidence="9">L-threonylcarbamoyladenylate synthase</fullName>
    </alternativeName>
    <alternativeName>
        <fullName evidence="9">t(6)A37 threonylcarbamoyladenosine biosynthesis protein TsaC</fullName>
    </alternativeName>
    <alternativeName>
        <fullName evidence="9">tRNA threonylcarbamoyladenosine biosynthesis protein TsaC</fullName>
    </alternativeName>
</protein>
<keyword evidence="2 9" id="KW-0963">Cytoplasm</keyword>
<dbReference type="GO" id="GO:0000049">
    <property type="term" value="F:tRNA binding"/>
    <property type="evidence" value="ECO:0007669"/>
    <property type="project" value="TreeGrafter"/>
</dbReference>
<gene>
    <name evidence="9" type="primary">tsaC</name>
    <name evidence="11" type="ORF">SAMN05421749_10495</name>
</gene>
<sequence length="189" mass="21012">MNHVNLEHAIATLQHGEVLAYPTEAVWGLGCDLRQAAAFQKILKLKQRPIEKGVILLSESIERVEPLLADLDQTIRQQVIDSWLNAKNNQRAQTWLLPIHADIPQWIYGDHDRVAIRVTSHPLCQQLCRGFDNFVVSTSANPAGLAPARTAEQVVDYFHDQVAILSGELGDSPEPSRINDAVTGQIIRA</sequence>
<dbReference type="OrthoDB" id="9814580at2"/>
<dbReference type="PANTHER" id="PTHR17490">
    <property type="entry name" value="SUA5"/>
    <property type="match status" value="1"/>
</dbReference>
<dbReference type="HAMAP" id="MF_01852">
    <property type="entry name" value="TsaC"/>
    <property type="match status" value="1"/>
</dbReference>
<evidence type="ECO:0000256" key="3">
    <source>
        <dbReference type="ARBA" id="ARBA00022679"/>
    </source>
</evidence>
<feature type="domain" description="YrdC-like" evidence="10">
    <location>
        <begin position="3"/>
        <end position="189"/>
    </location>
</feature>
<dbReference type="SUPFAM" id="SSF55821">
    <property type="entry name" value="YrdC/RibB"/>
    <property type="match status" value="1"/>
</dbReference>
<evidence type="ECO:0000256" key="7">
    <source>
        <dbReference type="ARBA" id="ARBA00022840"/>
    </source>
</evidence>
<name>A0A1G6KKW9_9GAMM</name>
<dbReference type="GO" id="GO:0003725">
    <property type="term" value="F:double-stranded RNA binding"/>
    <property type="evidence" value="ECO:0007669"/>
    <property type="project" value="InterPro"/>
</dbReference>
<dbReference type="Proteomes" id="UP000242317">
    <property type="component" value="Unassembled WGS sequence"/>
</dbReference>
<evidence type="ECO:0000313" key="12">
    <source>
        <dbReference type="Proteomes" id="UP000242317"/>
    </source>
</evidence>
<dbReference type="GO" id="GO:0002949">
    <property type="term" value="P:tRNA threonylcarbamoyladenosine modification"/>
    <property type="evidence" value="ECO:0007669"/>
    <property type="project" value="UniProtKB-UniRule"/>
</dbReference>
<dbReference type="InterPro" id="IPR050156">
    <property type="entry name" value="TC-AMP_synthase_SUA5"/>
</dbReference>
<dbReference type="AlphaFoldDB" id="A0A1G6KKW9"/>
<evidence type="ECO:0000256" key="5">
    <source>
        <dbReference type="ARBA" id="ARBA00022695"/>
    </source>
</evidence>
<comment type="similarity">
    <text evidence="9">Belongs to the SUA5 family. TsaC subfamily.</text>
</comment>
<evidence type="ECO:0000256" key="1">
    <source>
        <dbReference type="ARBA" id="ARBA00004496"/>
    </source>
</evidence>
<dbReference type="GO" id="GO:0061710">
    <property type="term" value="F:L-threonylcarbamoyladenylate synthase"/>
    <property type="evidence" value="ECO:0007669"/>
    <property type="project" value="UniProtKB-EC"/>
</dbReference>
<dbReference type="GO" id="GO:0006450">
    <property type="term" value="P:regulation of translational fidelity"/>
    <property type="evidence" value="ECO:0007669"/>
    <property type="project" value="TreeGrafter"/>
</dbReference>
<dbReference type="GO" id="GO:0005524">
    <property type="term" value="F:ATP binding"/>
    <property type="evidence" value="ECO:0007669"/>
    <property type="project" value="UniProtKB-UniRule"/>
</dbReference>
<dbReference type="PANTHER" id="PTHR17490:SF18">
    <property type="entry name" value="THREONYLCARBAMOYL-AMP SYNTHASE"/>
    <property type="match status" value="1"/>
</dbReference>
<evidence type="ECO:0000256" key="9">
    <source>
        <dbReference type="HAMAP-Rule" id="MF_01852"/>
    </source>
</evidence>
<dbReference type="InterPro" id="IPR006070">
    <property type="entry name" value="Sua5-like_dom"/>
</dbReference>
<comment type="catalytic activity">
    <reaction evidence="8 9">
        <text>L-threonine + hydrogencarbonate + ATP = L-threonylcarbamoyladenylate + diphosphate + H2O</text>
        <dbReference type="Rhea" id="RHEA:36407"/>
        <dbReference type="ChEBI" id="CHEBI:15377"/>
        <dbReference type="ChEBI" id="CHEBI:17544"/>
        <dbReference type="ChEBI" id="CHEBI:30616"/>
        <dbReference type="ChEBI" id="CHEBI:33019"/>
        <dbReference type="ChEBI" id="CHEBI:57926"/>
        <dbReference type="ChEBI" id="CHEBI:73682"/>
        <dbReference type="EC" id="2.7.7.87"/>
    </reaction>
</comment>
<dbReference type="GO" id="GO:0005737">
    <property type="term" value="C:cytoplasm"/>
    <property type="evidence" value="ECO:0007669"/>
    <property type="project" value="UniProtKB-SubCell"/>
</dbReference>
<evidence type="ECO:0000313" key="11">
    <source>
        <dbReference type="EMBL" id="SDC31478.1"/>
    </source>
</evidence>
<dbReference type="InterPro" id="IPR017945">
    <property type="entry name" value="DHBP_synth_RibB-like_a/b_dom"/>
</dbReference>
<organism evidence="11 12">
    <name type="scientific">Acinetobacter marinus</name>
    <dbReference type="NCBI Taxonomy" id="281375"/>
    <lineage>
        <taxon>Bacteria</taxon>
        <taxon>Pseudomonadati</taxon>
        <taxon>Pseudomonadota</taxon>
        <taxon>Gammaproteobacteria</taxon>
        <taxon>Moraxellales</taxon>
        <taxon>Moraxellaceae</taxon>
        <taxon>Acinetobacter</taxon>
    </lineage>
</organism>
<reference evidence="12" key="1">
    <citation type="submission" date="2016-09" db="EMBL/GenBank/DDBJ databases">
        <authorList>
            <person name="Varghese N."/>
            <person name="Submissions S."/>
        </authorList>
    </citation>
    <scope>NUCLEOTIDE SEQUENCE [LARGE SCALE GENOMIC DNA]</scope>
    <source>
        <strain evidence="12">ANC 3699</strain>
    </source>
</reference>
<keyword evidence="6 9" id="KW-0547">Nucleotide-binding</keyword>
<dbReference type="RefSeq" id="WP_092619027.1">
    <property type="nucleotide sequence ID" value="NZ_FMYK01000004.1"/>
</dbReference>
<keyword evidence="3 9" id="KW-0808">Transferase</keyword>
<accession>A0A1G6KKW9</accession>
<dbReference type="InterPro" id="IPR023535">
    <property type="entry name" value="TC-AMP_synthase"/>
</dbReference>